<reference evidence="3 4" key="1">
    <citation type="submission" date="2025-04" db="UniProtKB">
        <authorList>
            <consortium name="RefSeq"/>
        </authorList>
    </citation>
    <scope>IDENTIFICATION</scope>
    <source>
        <tissue evidence="3 4">Gonads</tissue>
    </source>
</reference>
<evidence type="ECO:0000313" key="3">
    <source>
        <dbReference type="RefSeq" id="XP_030746640.1"/>
    </source>
</evidence>
<dbReference type="Pfam" id="PF02204">
    <property type="entry name" value="VPS9"/>
    <property type="match status" value="1"/>
</dbReference>
<proteinExistence type="predicted"/>
<evidence type="ECO:0000313" key="4">
    <source>
        <dbReference type="RefSeq" id="XP_030746641.1"/>
    </source>
</evidence>
<sequence>MAASGDLNSIYSVCQELVHLSKSETIVDDIKHFISLWDYREVNSLSQFKEDLIQVVDEIENFVLPENNNPHIKKLIYCFVLSEIYDFIISLIRSRFSNDDMKMYMLSKRFCLENGNPKQLGSTFYNFVPNAAIVELSMLNTKRTAAEKLCCLCSAYEYIFAEVKSALISIISKYSEKENNIPIINNKEVVPIVMAVILKSKLFYLISDMYFIRYFGSDILEENKDMKNIYQIFEDSIHKLFPLFREPIPAIRDTEKLENHLGVCETINFIEKINSEVETKQTIFQEETRRVAKLIISATTEDLCDN</sequence>
<dbReference type="RefSeq" id="XP_030746641.1">
    <property type="nucleotide sequence ID" value="XM_030890781.1"/>
</dbReference>
<dbReference type="InterPro" id="IPR003123">
    <property type="entry name" value="VPS9"/>
</dbReference>
<gene>
    <name evidence="3 4" type="primary">LOC115875354</name>
</gene>
<evidence type="ECO:0000259" key="1">
    <source>
        <dbReference type="PROSITE" id="PS51205"/>
    </source>
</evidence>
<dbReference type="Proteomes" id="UP000504635">
    <property type="component" value="Unplaced"/>
</dbReference>
<dbReference type="Gene3D" id="1.20.1050.80">
    <property type="entry name" value="VPS9 domain"/>
    <property type="match status" value="1"/>
</dbReference>
<organism evidence="2 4">
    <name type="scientific">Sitophilus oryzae</name>
    <name type="common">Rice weevil</name>
    <name type="synonym">Curculio oryzae</name>
    <dbReference type="NCBI Taxonomy" id="7048"/>
    <lineage>
        <taxon>Eukaryota</taxon>
        <taxon>Metazoa</taxon>
        <taxon>Ecdysozoa</taxon>
        <taxon>Arthropoda</taxon>
        <taxon>Hexapoda</taxon>
        <taxon>Insecta</taxon>
        <taxon>Pterygota</taxon>
        <taxon>Neoptera</taxon>
        <taxon>Endopterygota</taxon>
        <taxon>Coleoptera</taxon>
        <taxon>Polyphaga</taxon>
        <taxon>Cucujiformia</taxon>
        <taxon>Curculionidae</taxon>
        <taxon>Dryophthorinae</taxon>
        <taxon>Sitophilus</taxon>
    </lineage>
</organism>
<dbReference type="KEGG" id="soy:115875354"/>
<dbReference type="PROSITE" id="PS51205">
    <property type="entry name" value="VPS9"/>
    <property type="match status" value="1"/>
</dbReference>
<dbReference type="AlphaFoldDB" id="A0A6J2X639"/>
<evidence type="ECO:0000313" key="2">
    <source>
        <dbReference type="Proteomes" id="UP000504635"/>
    </source>
</evidence>
<accession>A0A6J2X639</accession>
<protein>
    <submittedName>
        <fullName evidence="3 4">Uncharacterized protein LOC115875354</fullName>
    </submittedName>
</protein>
<dbReference type="InterPro" id="IPR037191">
    <property type="entry name" value="VPS9_dom_sf"/>
</dbReference>
<dbReference type="GeneID" id="115875354"/>
<keyword evidence="2" id="KW-1185">Reference proteome</keyword>
<name>A0A6J2X639_SITOR</name>
<dbReference type="RefSeq" id="XP_030746640.1">
    <property type="nucleotide sequence ID" value="XM_030890780.1"/>
</dbReference>
<feature type="domain" description="VPS9" evidence="1">
    <location>
        <begin position="97"/>
        <end position="249"/>
    </location>
</feature>
<dbReference type="SUPFAM" id="SSF109993">
    <property type="entry name" value="VPS9 domain"/>
    <property type="match status" value="1"/>
</dbReference>
<dbReference type="OrthoDB" id="411646at2759"/>